<feature type="transmembrane region" description="Helical" evidence="1">
    <location>
        <begin position="72"/>
        <end position="89"/>
    </location>
</feature>
<protein>
    <submittedName>
        <fullName evidence="3">Uncharacterized protein</fullName>
    </submittedName>
</protein>
<keyword evidence="4" id="KW-1185">Reference proteome</keyword>
<dbReference type="Gene3D" id="1.20.58.390">
    <property type="entry name" value="Neurotransmitter-gated ion-channel transmembrane domain"/>
    <property type="match status" value="1"/>
</dbReference>
<accession>A0A814MGA0</accession>
<reference evidence="3" key="1">
    <citation type="submission" date="2021-02" db="EMBL/GenBank/DDBJ databases">
        <authorList>
            <person name="Nowell W R."/>
        </authorList>
    </citation>
    <scope>NUCLEOTIDE SEQUENCE</scope>
</reference>
<evidence type="ECO:0000313" key="4">
    <source>
        <dbReference type="Proteomes" id="UP000663832"/>
    </source>
</evidence>
<dbReference type="AlphaFoldDB" id="A0A814MGA0"/>
<keyword evidence="1" id="KW-0812">Transmembrane</keyword>
<sequence length="179" mass="20498">MFPFLLNAVSIIGGAIVGWKIVRTADNTRRDATPVGHKLANAADDYMGHPVENANLITYVSVWLFMTLTNRLNIIMCILAATAFGFVAMRTPSFLSYLTDFSSYLRAIFWFLFTALCFFMVRNYNQHSRSCENMIKDSAANRKRSSGKDDDDAPRRKRCIPKLDNYDRCFIHNQFTLID</sequence>
<evidence type="ECO:0000256" key="1">
    <source>
        <dbReference type="SAM" id="Phobius"/>
    </source>
</evidence>
<evidence type="ECO:0000313" key="3">
    <source>
        <dbReference type="EMBL" id="CAF1079114.1"/>
    </source>
</evidence>
<dbReference type="InterPro" id="IPR038050">
    <property type="entry name" value="Neuro_actylchol_rec"/>
</dbReference>
<organism evidence="3 4">
    <name type="scientific">Adineta steineri</name>
    <dbReference type="NCBI Taxonomy" id="433720"/>
    <lineage>
        <taxon>Eukaryota</taxon>
        <taxon>Metazoa</taxon>
        <taxon>Spiralia</taxon>
        <taxon>Gnathifera</taxon>
        <taxon>Rotifera</taxon>
        <taxon>Eurotatoria</taxon>
        <taxon>Bdelloidea</taxon>
        <taxon>Adinetida</taxon>
        <taxon>Adinetidae</taxon>
        <taxon>Adineta</taxon>
    </lineage>
</organism>
<dbReference type="Proteomes" id="UP000663877">
    <property type="component" value="Unassembled WGS sequence"/>
</dbReference>
<dbReference type="EMBL" id="CAJNOI010000003">
    <property type="protein sequence ID" value="CAF0733833.1"/>
    <property type="molecule type" value="Genomic_DNA"/>
</dbReference>
<feature type="transmembrane region" description="Helical" evidence="1">
    <location>
        <begin position="6"/>
        <end position="22"/>
    </location>
</feature>
<dbReference type="EMBL" id="CAJNOM010000116">
    <property type="protein sequence ID" value="CAF1079114.1"/>
    <property type="molecule type" value="Genomic_DNA"/>
</dbReference>
<comment type="caution">
    <text evidence="3">The sequence shown here is derived from an EMBL/GenBank/DDBJ whole genome shotgun (WGS) entry which is preliminary data.</text>
</comment>
<evidence type="ECO:0000313" key="2">
    <source>
        <dbReference type="EMBL" id="CAF0733833.1"/>
    </source>
</evidence>
<name>A0A814MGA0_9BILA</name>
<proteinExistence type="predicted"/>
<gene>
    <name evidence="2" type="ORF">BJG266_LOCUS1384</name>
    <name evidence="3" type="ORF">QVE165_LOCUS19120</name>
</gene>
<dbReference type="Proteomes" id="UP000663832">
    <property type="component" value="Unassembled WGS sequence"/>
</dbReference>
<keyword evidence="1" id="KW-0472">Membrane</keyword>
<keyword evidence="1" id="KW-1133">Transmembrane helix</keyword>
<feature type="transmembrane region" description="Helical" evidence="1">
    <location>
        <begin position="101"/>
        <end position="121"/>
    </location>
</feature>